<proteinExistence type="predicted"/>
<dbReference type="GO" id="GO:0016829">
    <property type="term" value="F:lyase activity"/>
    <property type="evidence" value="ECO:0007669"/>
    <property type="project" value="UniProtKB-KW"/>
</dbReference>
<evidence type="ECO:0000256" key="2">
    <source>
        <dbReference type="ARBA" id="ARBA00022729"/>
    </source>
</evidence>
<comment type="subcellular location">
    <subcellularLocation>
        <location evidence="1">Periplasm</location>
    </subcellularLocation>
</comment>
<organism evidence="6 7">
    <name type="scientific">Paenibacillus whitsoniae</name>
    <dbReference type="NCBI Taxonomy" id="2496558"/>
    <lineage>
        <taxon>Bacteria</taxon>
        <taxon>Bacillati</taxon>
        <taxon>Bacillota</taxon>
        <taxon>Bacilli</taxon>
        <taxon>Bacillales</taxon>
        <taxon>Paenibacillaceae</taxon>
        <taxon>Paenibacillus</taxon>
    </lineage>
</organism>
<gene>
    <name evidence="6" type="ORF">EJQ19_22290</name>
</gene>
<evidence type="ECO:0000313" key="6">
    <source>
        <dbReference type="EMBL" id="RTE06840.1"/>
    </source>
</evidence>
<feature type="domain" description="Heparinase II/III-like C-terminal" evidence="5">
    <location>
        <begin position="420"/>
        <end position="501"/>
    </location>
</feature>
<keyword evidence="7" id="KW-1185">Reference proteome</keyword>
<reference evidence="6 7" key="1">
    <citation type="submission" date="2018-12" db="EMBL/GenBank/DDBJ databases">
        <title>Bacillus ochoae sp. nov., Paenibacillus whitsoniae sp. nov., Paenibacillus spiritus sp. nov. Isolated from the Mars Exploration Rover during spacecraft assembly.</title>
        <authorList>
            <person name="Seuylemezian A."/>
            <person name="Vaishampayan P."/>
        </authorList>
    </citation>
    <scope>NUCLEOTIDE SEQUENCE [LARGE SCALE GENOMIC DNA]</scope>
    <source>
        <strain evidence="6 7">MER 54</strain>
    </source>
</reference>
<dbReference type="PANTHER" id="PTHR39210">
    <property type="entry name" value="HEPARIN-SULFATE LYASE"/>
    <property type="match status" value="1"/>
</dbReference>
<keyword evidence="3" id="KW-0574">Periplasm</keyword>
<dbReference type="Proteomes" id="UP000276128">
    <property type="component" value="Unassembled WGS sequence"/>
</dbReference>
<dbReference type="SUPFAM" id="SSF48230">
    <property type="entry name" value="Chondroitin AC/alginate lyase"/>
    <property type="match status" value="1"/>
</dbReference>
<keyword evidence="2" id="KW-0732">Signal</keyword>
<name>A0A3S0AM60_9BACL</name>
<evidence type="ECO:0000256" key="3">
    <source>
        <dbReference type="ARBA" id="ARBA00022764"/>
    </source>
</evidence>
<dbReference type="EMBL" id="RXHU01000071">
    <property type="protein sequence ID" value="RTE06840.1"/>
    <property type="molecule type" value="Genomic_DNA"/>
</dbReference>
<dbReference type="OrthoDB" id="9772435at2"/>
<protein>
    <recommendedName>
        <fullName evidence="5">Heparinase II/III-like C-terminal domain-containing protein</fullName>
    </recommendedName>
</protein>
<sequence>MLVDFAAAGGLHDCEQIVHADDSRFIERLGETGMHKKRLEQFRLNFSSPVFLAAAQQLKRDAAEAARITYEIHAVERGQWTHYYHCSDDGTRLSFRWEKPFAHACPTCGKVYTGEPYDAAWTSIVHVEIGKAVAQLGLLYIANPEREILQWIKIKLTTYADHYETYAIHGDIPYNGPGRLFAQTLDEAHWITDLALGFAVIQEHLTQKEARHIRQGLLEPCARFLIAYKEEQIHNHAVLITSAIGMLGILLENEEIILAGLDGAYGLLDQLNRGILEDGLWYEGNVQYHFYAFQSLLHFAMVAEGTPWDIWPNPAVKAMFDYPPHLLLPSGAMPTLNDTGPHSHIGTYAPNYEIAYAIYGDELYRNYLLTAYALTGAVKAKAWATRDSMYALMYGQNLSSGQNAEGSVDLIAEMQTTQSFIGSGLTKMANNDGWHVLIKHSRFGGEHDHMDRLGLSIVCGETPLLIDPGTTAYGIPTHYGWFKHTLAHNTVSIAGKDQPPRDGELIQLRTEPWGDWVESAVDWCGDDYRMKGRIILPEELKSWSQEAYEGVRIRRISLLADTHLLDVVEVQVPSLREVILANHFSGMLVDDEGWETTTVAIGERDQQWLKEKRRLAGRNGNLLFAMAEGYLQQLSWCSETSEVISALTPDNPPSTSRTSLFERVMASDRVWFVQALRYDRNELIAEGILTVECEADRVWRISVDLPDGKALYRLDWRGEKAALTRIQV</sequence>
<evidence type="ECO:0000256" key="4">
    <source>
        <dbReference type="ARBA" id="ARBA00023239"/>
    </source>
</evidence>
<dbReference type="AlphaFoldDB" id="A0A3S0AM60"/>
<accession>A0A3S0AM60</accession>
<dbReference type="InterPro" id="IPR008929">
    <property type="entry name" value="Chondroitin_lyas"/>
</dbReference>
<dbReference type="Pfam" id="PF07940">
    <property type="entry name" value="Hepar_II_III_C"/>
    <property type="match status" value="1"/>
</dbReference>
<evidence type="ECO:0000256" key="1">
    <source>
        <dbReference type="ARBA" id="ARBA00004418"/>
    </source>
</evidence>
<evidence type="ECO:0000259" key="5">
    <source>
        <dbReference type="Pfam" id="PF07940"/>
    </source>
</evidence>
<dbReference type="PANTHER" id="PTHR39210:SF1">
    <property type="entry name" value="HEPARIN-SULFATE LYASE"/>
    <property type="match status" value="1"/>
</dbReference>
<dbReference type="Gene3D" id="2.70.98.70">
    <property type="match status" value="1"/>
</dbReference>
<evidence type="ECO:0000313" key="7">
    <source>
        <dbReference type="Proteomes" id="UP000276128"/>
    </source>
</evidence>
<dbReference type="Gene3D" id="1.50.10.100">
    <property type="entry name" value="Chondroitin AC/alginate lyase"/>
    <property type="match status" value="1"/>
</dbReference>
<dbReference type="GO" id="GO:0042597">
    <property type="term" value="C:periplasmic space"/>
    <property type="evidence" value="ECO:0007669"/>
    <property type="project" value="UniProtKB-SubCell"/>
</dbReference>
<keyword evidence="4" id="KW-0456">Lyase</keyword>
<dbReference type="InterPro" id="IPR012480">
    <property type="entry name" value="Hepar_II_III_C"/>
</dbReference>
<comment type="caution">
    <text evidence="6">The sequence shown here is derived from an EMBL/GenBank/DDBJ whole genome shotgun (WGS) entry which is preliminary data.</text>
</comment>